<dbReference type="InterPro" id="IPR000101">
    <property type="entry name" value="GGT_peptidase"/>
</dbReference>
<keyword evidence="1" id="KW-1202">Platelet aggregation activating toxin</keyword>
<sequence>MSALLVLPDGENCKCKPNKPCTGSETPPSKNSSPCPRGGVVSNTSQSAEVGREILDRGGSAVDAAIATLFCEGVLLPHTTGIGGSFLMTIYDYESRMVKTLDARGSAPAATTVNMFEENISLSEKGGLSVCVPGQVRGCWFAHRDYGRLPWADLIKPAAKFAKHGFKVTPYMESIFFTEKKQIEADDGLRELYVDPSTYDTYEIGKTIKNVSLGKTLSVIAKRGETALYDGELTESFVNDIQSIKGIITVDDLNTYKPLWGAPLFTTLPDDRVLYTIDSPGSGSILILILNILNGCLDLQNIDTIGNWHKIIESFKFGFGIRPGLGDSVFEETVNHLVDTITSTVYASVRRNQITHDTHQDPEYYGATELNKIDHGAASIVVLAPDGDAVVVTSTLNQNFGAGTLSKSTGIILNDEMSDFSIPNQYNSYGLPLSSANFSAPGKRPLSSMAPTIILDKNGDVVLGIGGAGGSTATTGTALVTLRHVFFKEPLTKAVASKRILHQLFPMHILAEYGFSEKILKGLIRRGHEIDIKIPDGFAAVTVMANTDNSITGSFDPRRGGAVELIY</sequence>
<dbReference type="Gene3D" id="1.10.246.130">
    <property type="match status" value="1"/>
</dbReference>
<evidence type="ECO:0000313" key="4">
    <source>
        <dbReference type="EMBL" id="KAK4874269.1"/>
    </source>
</evidence>
<evidence type="ECO:0000256" key="3">
    <source>
        <dbReference type="SAM" id="MobiDB-lite"/>
    </source>
</evidence>
<accession>A0AAN7P0C6</accession>
<dbReference type="FunFam" id="1.10.246.130:FF:000001">
    <property type="entry name" value="Gamma-glutamyltransferase 5 isoform 1"/>
    <property type="match status" value="1"/>
</dbReference>
<dbReference type="InterPro" id="IPR043137">
    <property type="entry name" value="GGT_ssub_C"/>
</dbReference>
<dbReference type="EMBL" id="JARPUR010000006">
    <property type="protein sequence ID" value="KAK4874269.1"/>
    <property type="molecule type" value="Genomic_DNA"/>
</dbReference>
<feature type="binding site" evidence="2">
    <location>
        <position position="470"/>
    </location>
    <ligand>
        <name>L-glutamate</name>
        <dbReference type="ChEBI" id="CHEBI:29985"/>
    </ligand>
</feature>
<dbReference type="PANTHER" id="PTHR11686:SF72">
    <property type="entry name" value="GAMMA-GLUTAMYL TRANSPEPTIDASE, ISOFORM A"/>
    <property type="match status" value="1"/>
</dbReference>
<dbReference type="Pfam" id="PF01019">
    <property type="entry name" value="G_glu_transpept"/>
    <property type="match status" value="1"/>
</dbReference>
<evidence type="ECO:0000256" key="2">
    <source>
        <dbReference type="PIRSR" id="PIRSR600101-2"/>
    </source>
</evidence>
<protein>
    <submittedName>
        <fullName evidence="4">Uncharacterized protein</fullName>
    </submittedName>
</protein>
<name>A0AAN7P0C6_9COLE</name>
<feature type="binding site" evidence="2">
    <location>
        <position position="419"/>
    </location>
    <ligand>
        <name>L-glutamate</name>
        <dbReference type="ChEBI" id="CHEBI:29985"/>
    </ligand>
</feature>
<dbReference type="GO" id="GO:0036374">
    <property type="term" value="F:glutathione hydrolase activity"/>
    <property type="evidence" value="ECO:0007669"/>
    <property type="project" value="InterPro"/>
</dbReference>
<feature type="compositionally biased region" description="Polar residues" evidence="3">
    <location>
        <begin position="21"/>
        <end position="34"/>
    </location>
</feature>
<dbReference type="Proteomes" id="UP001353858">
    <property type="component" value="Unassembled WGS sequence"/>
</dbReference>
<feature type="binding site" evidence="2">
    <location>
        <begin position="395"/>
        <end position="397"/>
    </location>
    <ligand>
        <name>L-glutamate</name>
        <dbReference type="ChEBI" id="CHEBI:29985"/>
    </ligand>
</feature>
<dbReference type="PANTHER" id="PTHR11686">
    <property type="entry name" value="GAMMA GLUTAMYL TRANSPEPTIDASE"/>
    <property type="match status" value="1"/>
</dbReference>
<dbReference type="AlphaFoldDB" id="A0AAN7P0C6"/>
<organism evidence="4 5">
    <name type="scientific">Aquatica leii</name>
    <dbReference type="NCBI Taxonomy" id="1421715"/>
    <lineage>
        <taxon>Eukaryota</taxon>
        <taxon>Metazoa</taxon>
        <taxon>Ecdysozoa</taxon>
        <taxon>Arthropoda</taxon>
        <taxon>Hexapoda</taxon>
        <taxon>Insecta</taxon>
        <taxon>Pterygota</taxon>
        <taxon>Neoptera</taxon>
        <taxon>Endopterygota</taxon>
        <taxon>Coleoptera</taxon>
        <taxon>Polyphaga</taxon>
        <taxon>Elateriformia</taxon>
        <taxon>Elateroidea</taxon>
        <taxon>Lampyridae</taxon>
        <taxon>Luciolinae</taxon>
        <taxon>Aquatica</taxon>
    </lineage>
</organism>
<gene>
    <name evidence="4" type="ORF">RN001_013629</name>
</gene>
<keyword evidence="5" id="KW-1185">Reference proteome</keyword>
<dbReference type="PRINTS" id="PR01210">
    <property type="entry name" value="GGTRANSPTASE"/>
</dbReference>
<proteinExistence type="predicted"/>
<dbReference type="GO" id="GO:0006751">
    <property type="term" value="P:glutathione catabolic process"/>
    <property type="evidence" value="ECO:0007669"/>
    <property type="project" value="InterPro"/>
</dbReference>
<dbReference type="SUPFAM" id="SSF56235">
    <property type="entry name" value="N-terminal nucleophile aminohydrolases (Ntn hydrolases)"/>
    <property type="match status" value="1"/>
</dbReference>
<comment type="caution">
    <text evidence="4">The sequence shown here is derived from an EMBL/GenBank/DDBJ whole genome shotgun (WGS) entry which is preliminary data.</text>
</comment>
<evidence type="ECO:0000313" key="5">
    <source>
        <dbReference type="Proteomes" id="UP001353858"/>
    </source>
</evidence>
<feature type="binding site" evidence="2">
    <location>
        <position position="104"/>
    </location>
    <ligand>
        <name>L-glutamate</name>
        <dbReference type="ChEBI" id="CHEBI:29985"/>
    </ligand>
</feature>
<dbReference type="InterPro" id="IPR029055">
    <property type="entry name" value="Ntn_hydrolases_N"/>
</dbReference>
<dbReference type="InterPro" id="IPR043138">
    <property type="entry name" value="GGT_lsub"/>
</dbReference>
<reference evidence="5" key="1">
    <citation type="submission" date="2023-01" db="EMBL/GenBank/DDBJ databases">
        <title>Key to firefly adult light organ development and bioluminescence: homeobox transcription factors regulate luciferase expression and transportation to peroxisome.</title>
        <authorList>
            <person name="Fu X."/>
        </authorList>
    </citation>
    <scope>NUCLEOTIDE SEQUENCE [LARGE SCALE GENOMIC DNA]</scope>
</reference>
<feature type="region of interest" description="Disordered" evidence="3">
    <location>
        <begin position="16"/>
        <end position="47"/>
    </location>
</feature>
<dbReference type="Gene3D" id="3.60.20.40">
    <property type="match status" value="1"/>
</dbReference>
<evidence type="ECO:0000256" key="1">
    <source>
        <dbReference type="ARBA" id="ARBA00084097"/>
    </source>
</evidence>
<keyword evidence="1" id="KW-1199">Hemostasis impairing toxin</keyword>
<feature type="binding site" evidence="2">
    <location>
        <begin position="447"/>
        <end position="448"/>
    </location>
    <ligand>
        <name>L-glutamate</name>
        <dbReference type="ChEBI" id="CHEBI:29985"/>
    </ligand>
</feature>
<dbReference type="GO" id="GO:0005886">
    <property type="term" value="C:plasma membrane"/>
    <property type="evidence" value="ECO:0007669"/>
    <property type="project" value="TreeGrafter"/>
</dbReference>
<keyword evidence="1" id="KW-0800">Toxin</keyword>
<dbReference type="FunFam" id="3.60.20.40:FF:000001">
    <property type="entry name" value="Gamma-glutamyltranspeptidase 1"/>
    <property type="match status" value="1"/>
</dbReference>